<dbReference type="EMBL" id="JBHSOJ010000026">
    <property type="protein sequence ID" value="MFC5631788.1"/>
    <property type="molecule type" value="Genomic_DNA"/>
</dbReference>
<evidence type="ECO:0000256" key="2">
    <source>
        <dbReference type="SAM" id="MobiDB-lite"/>
    </source>
</evidence>
<proteinExistence type="inferred from homology"/>
<dbReference type="InterPro" id="IPR040532">
    <property type="entry name" value="MapZ_C2"/>
</dbReference>
<comment type="function">
    <text evidence="1">Early cell division protein that marks the future cell division site and supports proper FtsZ ring positioning.</text>
</comment>
<dbReference type="HAMAP" id="MF_01941">
    <property type="entry name" value="MapZ"/>
    <property type="match status" value="1"/>
</dbReference>
<comment type="caution">
    <text evidence="5">The sequence shown here is derived from an EMBL/GenBank/DDBJ whole genome shotgun (WGS) entry which is preliminary data.</text>
</comment>
<comment type="similarity">
    <text evidence="1">Belongs to the MapZ family.</text>
</comment>
<organism evidence="5 6">
    <name type="scientific">Streptococcus caledonicus</name>
    <dbReference type="NCBI Taxonomy" id="2614158"/>
    <lineage>
        <taxon>Bacteria</taxon>
        <taxon>Bacillati</taxon>
        <taxon>Bacillota</taxon>
        <taxon>Bacilli</taxon>
        <taxon>Lactobacillales</taxon>
        <taxon>Streptococcaceae</taxon>
        <taxon>Streptococcus</taxon>
    </lineage>
</organism>
<feature type="domain" description="MapZ extracellular C-terminal" evidence="4">
    <location>
        <begin position="385"/>
        <end position="463"/>
    </location>
</feature>
<comment type="subcellular location">
    <subcellularLocation>
        <location evidence="1">Cell membrane</location>
        <topology evidence="1">Single-pass membrane protein</topology>
    </subcellularLocation>
    <text evidence="1">In newborn cells, forms a ring positioned at mid-cell. Soon after cell division starts and the cells begin elongating, the ring splits into two rings that, as elongation proceeds, move along and mark the future division sites.</text>
</comment>
<feature type="compositionally biased region" description="Low complexity" evidence="2">
    <location>
        <begin position="184"/>
        <end position="196"/>
    </location>
</feature>
<reference evidence="6" key="1">
    <citation type="journal article" date="2019" name="Int. J. Syst. Evol. Microbiol.">
        <title>The Global Catalogue of Microorganisms (GCM) 10K type strain sequencing project: providing services to taxonomists for standard genome sequencing and annotation.</title>
        <authorList>
            <consortium name="The Broad Institute Genomics Platform"/>
            <consortium name="The Broad Institute Genome Sequencing Center for Infectious Disease"/>
            <person name="Wu L."/>
            <person name="Ma J."/>
        </authorList>
    </citation>
    <scope>NUCLEOTIDE SEQUENCE [LARGE SCALE GENOMIC DNA]</scope>
    <source>
        <strain evidence="6">DT43</strain>
    </source>
</reference>
<keyword evidence="6" id="KW-1185">Reference proteome</keyword>
<keyword evidence="1" id="KW-0131">Cell cycle</keyword>
<accession>A0ABW0UF51</accession>
<keyword evidence="1 5" id="KW-0132">Cell division</keyword>
<sequence length="473" mass="52605">MSKKYTQEYQQEKLNFEQAKNMTIEEAVRKEAELKAGITENDNILDKYIKQNREEVASKKFENTRELSELSREKIDEFIAEQRKNLSHSDDFNQESQMSSKELIKVAVETPDAKPVSTIEPFDMVERDQSEEDHKTGLGGIEPAQLFYKKKSLWLGTAIALILGVVAIGYGMLQGNQSKEASEKVTQTKVTTETTTDASEQTNKKLEAFNKQYATFFKDEAQSKLKNSEFGKVSELERLLKALEGTTYYDDAKSKFERLNKSIKAVQAVNDKFDSPAIVDGEKVASSLKSDATLNDLSATVLNTGNAHLDTLLQSVVAEARTKTTNPENSVAANAPARDSEPIVVEPSQPVPSQSVAAPTQPVSATSIYGITNYDVNTLQRQLSRVPYNFDVIADKDNPAWTFNEGILEKIVATAQERGHIVGNNYILEKVNIINGNGYYNMFKPDGTYLFSINCKTGYFVGNAKGNADALDY</sequence>
<keyword evidence="1" id="KW-1003">Cell membrane</keyword>
<evidence type="ECO:0000259" key="4">
    <source>
        <dbReference type="Pfam" id="PF18708"/>
    </source>
</evidence>
<feature type="compositionally biased region" description="Polar residues" evidence="2">
    <location>
        <begin position="323"/>
        <end position="332"/>
    </location>
</feature>
<evidence type="ECO:0000313" key="5">
    <source>
        <dbReference type="EMBL" id="MFC5631788.1"/>
    </source>
</evidence>
<dbReference type="RefSeq" id="WP_156806989.1">
    <property type="nucleotide sequence ID" value="NZ_JBHSOJ010000026.1"/>
</dbReference>
<feature type="domain" description="MapZ extracellular" evidence="3">
    <location>
        <begin position="192"/>
        <end position="318"/>
    </location>
</feature>
<gene>
    <name evidence="1" type="primary">mapZ</name>
    <name evidence="5" type="ORF">ACFPQ3_09540</name>
</gene>
<dbReference type="Pfam" id="PF18708">
    <property type="entry name" value="MapZ_C2"/>
    <property type="match status" value="1"/>
</dbReference>
<keyword evidence="1" id="KW-0472">Membrane</keyword>
<feature type="region of interest" description="Disordered" evidence="2">
    <location>
        <begin position="177"/>
        <end position="201"/>
    </location>
</feature>
<evidence type="ECO:0000259" key="3">
    <source>
        <dbReference type="Pfam" id="PF18041"/>
    </source>
</evidence>
<evidence type="ECO:0000313" key="6">
    <source>
        <dbReference type="Proteomes" id="UP001596110"/>
    </source>
</evidence>
<name>A0ABW0UF51_9STRE</name>
<feature type="transmembrane region" description="Helical" evidence="1">
    <location>
        <begin position="153"/>
        <end position="173"/>
    </location>
</feature>
<evidence type="ECO:0000256" key="1">
    <source>
        <dbReference type="HAMAP-Rule" id="MF_01941"/>
    </source>
</evidence>
<keyword evidence="1" id="KW-0812">Transmembrane</keyword>
<dbReference type="InterPro" id="IPR030858">
    <property type="entry name" value="MapZ"/>
</dbReference>
<dbReference type="Proteomes" id="UP001596110">
    <property type="component" value="Unassembled WGS sequence"/>
</dbReference>
<dbReference type="Pfam" id="PF18041">
    <property type="entry name" value="MapZ_EC1"/>
    <property type="match status" value="1"/>
</dbReference>
<feature type="region of interest" description="Disordered" evidence="2">
    <location>
        <begin position="323"/>
        <end position="359"/>
    </location>
</feature>
<keyword evidence="1" id="KW-1133">Transmembrane helix</keyword>
<protein>
    <recommendedName>
        <fullName evidence="1">Mid-cell-anchored protein Z</fullName>
    </recommendedName>
</protein>
<dbReference type="GO" id="GO:0051301">
    <property type="term" value="P:cell division"/>
    <property type="evidence" value="ECO:0007669"/>
    <property type="project" value="UniProtKB-KW"/>
</dbReference>
<dbReference type="InterPro" id="IPR041295">
    <property type="entry name" value="MapZ_EC1"/>
</dbReference>
<comment type="subunit">
    <text evidence="1">Interacts with FtsZ.</text>
</comment>